<feature type="domain" description="CENP-V/GFA" evidence="5">
    <location>
        <begin position="5"/>
        <end position="107"/>
    </location>
</feature>
<dbReference type="PROSITE" id="PS51891">
    <property type="entry name" value="CENP_V_GFA"/>
    <property type="match status" value="1"/>
</dbReference>
<dbReference type="EMBL" id="JADDIV010000004">
    <property type="protein sequence ID" value="MBE7368905.1"/>
    <property type="molecule type" value="Genomic_DNA"/>
</dbReference>
<keyword evidence="2" id="KW-0479">Metal-binding</keyword>
<comment type="similarity">
    <text evidence="1">Belongs to the Gfa family.</text>
</comment>
<dbReference type="RefSeq" id="WP_193677519.1">
    <property type="nucleotide sequence ID" value="NZ_JADDIV010000004.1"/>
</dbReference>
<evidence type="ECO:0000256" key="4">
    <source>
        <dbReference type="ARBA" id="ARBA00023239"/>
    </source>
</evidence>
<gene>
    <name evidence="6" type="ORF">IM787_15185</name>
</gene>
<dbReference type="Pfam" id="PF04828">
    <property type="entry name" value="GFA"/>
    <property type="match status" value="1"/>
</dbReference>
<keyword evidence="4" id="KW-0456">Lyase</keyword>
<dbReference type="InterPro" id="IPR006913">
    <property type="entry name" value="CENP-V/GFA"/>
</dbReference>
<accession>A0ABR9S5V9</accession>
<proteinExistence type="inferred from homology"/>
<keyword evidence="3" id="KW-0862">Zinc</keyword>
<dbReference type="PANTHER" id="PTHR33337">
    <property type="entry name" value="GFA DOMAIN-CONTAINING PROTEIN"/>
    <property type="match status" value="1"/>
</dbReference>
<evidence type="ECO:0000259" key="5">
    <source>
        <dbReference type="PROSITE" id="PS51891"/>
    </source>
</evidence>
<evidence type="ECO:0000256" key="3">
    <source>
        <dbReference type="ARBA" id="ARBA00022833"/>
    </source>
</evidence>
<keyword evidence="7" id="KW-1185">Reference proteome</keyword>
<dbReference type="PANTHER" id="PTHR33337:SF40">
    <property type="entry name" value="CENP-V_GFA DOMAIN-CONTAINING PROTEIN-RELATED"/>
    <property type="match status" value="1"/>
</dbReference>
<evidence type="ECO:0000313" key="6">
    <source>
        <dbReference type="EMBL" id="MBE7368905.1"/>
    </source>
</evidence>
<dbReference type="SUPFAM" id="SSF51316">
    <property type="entry name" value="Mss4-like"/>
    <property type="match status" value="1"/>
</dbReference>
<evidence type="ECO:0000256" key="1">
    <source>
        <dbReference type="ARBA" id="ARBA00005495"/>
    </source>
</evidence>
<dbReference type="InterPro" id="IPR011057">
    <property type="entry name" value="Mss4-like_sf"/>
</dbReference>
<sequence>MDPKRVGGCLCGAVRYEVEGAVTHETLCHCTFCRRASAAPVVAWFSVPPGAFRLTQGSLKNFQSSPGVVRSFCADCGTPITYQRDGLGELDVTTCSLDDPESTPPRDHTFTRSALAWAPVDDGLPRHATLREP</sequence>
<name>A0ABR9S5V9_9BURK</name>
<dbReference type="Gene3D" id="3.90.1590.10">
    <property type="entry name" value="glutathione-dependent formaldehyde- activating enzyme (gfa)"/>
    <property type="match status" value="1"/>
</dbReference>
<evidence type="ECO:0000256" key="2">
    <source>
        <dbReference type="ARBA" id="ARBA00022723"/>
    </source>
</evidence>
<comment type="caution">
    <text evidence="6">The sequence shown here is derived from an EMBL/GenBank/DDBJ whole genome shotgun (WGS) entry which is preliminary data.</text>
</comment>
<dbReference type="Proteomes" id="UP000806285">
    <property type="component" value="Unassembled WGS sequence"/>
</dbReference>
<protein>
    <submittedName>
        <fullName evidence="6">GFA family protein</fullName>
    </submittedName>
</protein>
<evidence type="ECO:0000313" key="7">
    <source>
        <dbReference type="Proteomes" id="UP000806285"/>
    </source>
</evidence>
<reference evidence="6 7" key="1">
    <citation type="submission" date="2020-10" db="EMBL/GenBank/DDBJ databases">
        <title>Ramlibacter sp. HM2 16S ribosomal RNA gene Genome sequencing and assembly.</title>
        <authorList>
            <person name="Kang M."/>
        </authorList>
    </citation>
    <scope>NUCLEOTIDE SEQUENCE [LARGE SCALE GENOMIC DNA]</scope>
    <source>
        <strain evidence="6 7">HM2</strain>
    </source>
</reference>
<organism evidence="6 7">
    <name type="scientific">Ramlibacter pallidus</name>
    <dbReference type="NCBI Taxonomy" id="2780087"/>
    <lineage>
        <taxon>Bacteria</taxon>
        <taxon>Pseudomonadati</taxon>
        <taxon>Pseudomonadota</taxon>
        <taxon>Betaproteobacteria</taxon>
        <taxon>Burkholderiales</taxon>
        <taxon>Comamonadaceae</taxon>
        <taxon>Ramlibacter</taxon>
    </lineage>
</organism>